<dbReference type="STRING" id="1121390.SAMN02746041_01160"/>
<dbReference type="EMBL" id="FWXF01000004">
    <property type="protein sequence ID" value="SMC21276.1"/>
    <property type="molecule type" value="Genomic_DNA"/>
</dbReference>
<proteinExistence type="predicted"/>
<gene>
    <name evidence="1" type="ORF">SAMN02746041_01160</name>
</gene>
<evidence type="ECO:0000313" key="2">
    <source>
        <dbReference type="Proteomes" id="UP000192783"/>
    </source>
</evidence>
<dbReference type="RefSeq" id="WP_170920375.1">
    <property type="nucleotide sequence ID" value="NZ_FWXF01000004.1"/>
</dbReference>
<reference evidence="1 2" key="1">
    <citation type="submission" date="2017-04" db="EMBL/GenBank/DDBJ databases">
        <authorList>
            <person name="Afonso C.L."/>
            <person name="Miller P.J."/>
            <person name="Scott M.A."/>
            <person name="Spackman E."/>
            <person name="Goraichik I."/>
            <person name="Dimitrov K.M."/>
            <person name="Suarez D.L."/>
            <person name="Swayne D.E."/>
        </authorList>
    </citation>
    <scope>NUCLEOTIDE SEQUENCE [LARGE SCALE GENOMIC DNA]</scope>
    <source>
        <strain evidence="1 2">DSM 13146</strain>
    </source>
</reference>
<name>A0A1W1XBG1_9BACT</name>
<dbReference type="Proteomes" id="UP000192783">
    <property type="component" value="Unassembled WGS sequence"/>
</dbReference>
<protein>
    <submittedName>
        <fullName evidence="1">Uncharacterized protein</fullName>
    </submittedName>
</protein>
<evidence type="ECO:0000313" key="1">
    <source>
        <dbReference type="EMBL" id="SMC21276.1"/>
    </source>
</evidence>
<dbReference type="AlphaFoldDB" id="A0A1W1XBG1"/>
<sequence length="57" mass="6847">MVYSTVGYCACGFQVWIEYLVSSDRTWTYRFFDDEHREIDRCPQCGRRLSEDLLESL</sequence>
<accession>A0A1W1XBG1</accession>
<organism evidence="1 2">
    <name type="scientific">Desulfacinum hydrothermale DSM 13146</name>
    <dbReference type="NCBI Taxonomy" id="1121390"/>
    <lineage>
        <taxon>Bacteria</taxon>
        <taxon>Pseudomonadati</taxon>
        <taxon>Thermodesulfobacteriota</taxon>
        <taxon>Syntrophobacteria</taxon>
        <taxon>Syntrophobacterales</taxon>
        <taxon>Syntrophobacteraceae</taxon>
        <taxon>Desulfacinum</taxon>
    </lineage>
</organism>
<keyword evidence="2" id="KW-1185">Reference proteome</keyword>